<dbReference type="SUPFAM" id="SSF49299">
    <property type="entry name" value="PKD domain"/>
    <property type="match status" value="3"/>
</dbReference>
<keyword evidence="1 6" id="KW-0732">Signal</keyword>
<dbReference type="SMART" id="SM00237">
    <property type="entry name" value="Calx_beta"/>
    <property type="match status" value="3"/>
</dbReference>
<dbReference type="Gene3D" id="2.130.10.10">
    <property type="entry name" value="YVTN repeat-like/Quinoprotein amine dehydrogenase"/>
    <property type="match status" value="1"/>
</dbReference>
<dbReference type="SUPFAM" id="SSF51126">
    <property type="entry name" value="Pectin lyase-like"/>
    <property type="match status" value="1"/>
</dbReference>
<dbReference type="Pfam" id="PF18911">
    <property type="entry name" value="PKD_4"/>
    <property type="match status" value="3"/>
</dbReference>
<evidence type="ECO:0000313" key="9">
    <source>
        <dbReference type="Proteomes" id="UP000664417"/>
    </source>
</evidence>
<dbReference type="SUPFAM" id="SSF141072">
    <property type="entry name" value="CalX-like"/>
    <property type="match status" value="3"/>
</dbReference>
<dbReference type="PROSITE" id="PS50093">
    <property type="entry name" value="PKD"/>
    <property type="match status" value="2"/>
</dbReference>
<dbReference type="PANTHER" id="PTHR11878">
    <property type="entry name" value="SODIUM/CALCIUM EXCHANGER"/>
    <property type="match status" value="1"/>
</dbReference>
<dbReference type="Pfam" id="PF03160">
    <property type="entry name" value="Calx-beta"/>
    <property type="match status" value="3"/>
</dbReference>
<dbReference type="InterPro" id="IPR003644">
    <property type="entry name" value="Calx_beta"/>
</dbReference>
<feature type="region of interest" description="Disordered" evidence="5">
    <location>
        <begin position="2283"/>
        <end position="2311"/>
    </location>
</feature>
<dbReference type="Gene3D" id="2.60.40.2030">
    <property type="match status" value="3"/>
</dbReference>
<protein>
    <submittedName>
        <fullName evidence="8">PKD domain-containing protein</fullName>
    </submittedName>
</protein>
<dbReference type="GO" id="GO:0030001">
    <property type="term" value="P:metal ion transport"/>
    <property type="evidence" value="ECO:0007669"/>
    <property type="project" value="TreeGrafter"/>
</dbReference>
<accession>A0A8J7Q995</accession>
<dbReference type="Gene3D" id="2.60.40.10">
    <property type="entry name" value="Immunoglobulins"/>
    <property type="match status" value="4"/>
</dbReference>
<dbReference type="InterPro" id="IPR012332">
    <property type="entry name" value="Autotransporter_pectin_lyase_C"/>
</dbReference>
<comment type="caution">
    <text evidence="8">The sequence shown here is derived from an EMBL/GenBank/DDBJ whole genome shotgun (WGS) entry which is preliminary data.</text>
</comment>
<dbReference type="PANTHER" id="PTHR11878:SF65">
    <property type="entry name" value="NA_CA-EXCHANGE PROTEIN, ISOFORM G"/>
    <property type="match status" value="1"/>
</dbReference>
<keyword evidence="4" id="KW-0406">Ion transport</keyword>
<name>A0A8J7Q995_9BACT</name>
<dbReference type="InterPro" id="IPR051171">
    <property type="entry name" value="CaCA"/>
</dbReference>
<dbReference type="RefSeq" id="WP_207859685.1">
    <property type="nucleotide sequence ID" value="NZ_JAFREP010000014.1"/>
</dbReference>
<dbReference type="Gene3D" id="2.160.20.20">
    <property type="match status" value="1"/>
</dbReference>
<dbReference type="Gene3D" id="2.60.120.380">
    <property type="match status" value="1"/>
</dbReference>
<evidence type="ECO:0000256" key="1">
    <source>
        <dbReference type="ARBA" id="ARBA00022729"/>
    </source>
</evidence>
<dbReference type="InterPro" id="IPR000601">
    <property type="entry name" value="PKD_dom"/>
</dbReference>
<dbReference type="SUPFAM" id="SSF101898">
    <property type="entry name" value="NHL repeat"/>
    <property type="match status" value="1"/>
</dbReference>
<reference evidence="8" key="1">
    <citation type="submission" date="2021-03" db="EMBL/GenBank/DDBJ databases">
        <authorList>
            <person name="Wang G."/>
        </authorList>
    </citation>
    <scope>NUCLEOTIDE SEQUENCE</scope>
    <source>
        <strain evidence="8">KCTC 12899</strain>
    </source>
</reference>
<evidence type="ECO:0000256" key="3">
    <source>
        <dbReference type="ARBA" id="ARBA00022837"/>
    </source>
</evidence>
<dbReference type="InterPro" id="IPR038081">
    <property type="entry name" value="CalX-like_sf"/>
</dbReference>
<dbReference type="GO" id="GO:0007154">
    <property type="term" value="P:cell communication"/>
    <property type="evidence" value="ECO:0007669"/>
    <property type="project" value="InterPro"/>
</dbReference>
<dbReference type="InterPro" id="IPR035986">
    <property type="entry name" value="PKD_dom_sf"/>
</dbReference>
<feature type="domain" description="PKD" evidence="7">
    <location>
        <begin position="2623"/>
        <end position="2675"/>
    </location>
</feature>
<dbReference type="Proteomes" id="UP000664417">
    <property type="component" value="Unassembled WGS sequence"/>
</dbReference>
<keyword evidence="9" id="KW-1185">Reference proteome</keyword>
<feature type="domain" description="PKD" evidence="7">
    <location>
        <begin position="2526"/>
        <end position="2559"/>
    </location>
</feature>
<feature type="compositionally biased region" description="Gly residues" evidence="5">
    <location>
        <begin position="2289"/>
        <end position="2302"/>
    </location>
</feature>
<proteinExistence type="predicted"/>
<dbReference type="EMBL" id="JAFREP010000014">
    <property type="protein sequence ID" value="MBO1319779.1"/>
    <property type="molecule type" value="Genomic_DNA"/>
</dbReference>
<keyword evidence="2" id="KW-0677">Repeat</keyword>
<feature type="signal peptide" evidence="6">
    <location>
        <begin position="1"/>
        <end position="31"/>
    </location>
</feature>
<dbReference type="SMART" id="SM00089">
    <property type="entry name" value="PKD"/>
    <property type="match status" value="4"/>
</dbReference>
<evidence type="ECO:0000313" key="8">
    <source>
        <dbReference type="EMBL" id="MBO1319779.1"/>
    </source>
</evidence>
<dbReference type="InterPro" id="IPR011050">
    <property type="entry name" value="Pectin_lyase_fold/virulence"/>
</dbReference>
<dbReference type="InterPro" id="IPR013783">
    <property type="entry name" value="Ig-like_fold"/>
</dbReference>
<sequence>MIAPFTPRIANPLTKMWLCLLLGLAGFSAQAAPITWSGAGDGTNFGDPANWSPAQVPGPADEALMNVDTPISIIVNGSFTIQRFELGVSASSFIQALTLQGGSQLIVTTGTSTQENTGRITFAGNGELSVNPGAVVNLGGTIQLNDMRFSGGGTVNFISGANTVIPAPFTWVIDSTTVVLASQLDTITGLNLELNNSAAFTVNSGVDMALGGTSAINTTTGPPGIFTVNGTLHVGNAIPAFAPTDQDRFASARKLPPTILPVTARFDNGGFVEIGNSFELQLGGDGTHTGTFNATGSENFLVFTGGVHGLDDTVFGNTRIDGGTLNLTTDIMLQTGSFIQNGGVIDCGGNTLTIELLYDWQSGEMRDGPVTTQSVGSLTFSTGGLKALRNSTLTLDSGGGVTGNGVIELDSASIINNGTFNIASDGQMQTPNSGTFINQNTLTKSQGGDFDFGVSLSEAAGPTNINANAARLIFSGGGVMNSTLATSAGNAVEFTGNLMNILSSPINNLGEMIINGPVNLSTLPGPIGGVIRFDNGSIAGTGTLSSTGSFLWSGGSMTGPYTVECASGCVMQIQGGNPKELNTGAVLNNNGGTITIMEDAILGVEESSQINHDGGTFSIYAGARLQADPMRSPGVGSLNLNIGASLDDSPMSPQPPGTVTEIMCGLNLNSPLAINFGELRWGGPGSVGSGPTLASGTVFTLFGENKTISGANFSGPGVTTLQGGTITVGNDGFFLAANAPLNLEGATITGPGQMNAQGTVNWTDGGFDGLGAGPPPQANLTGPTAAISGTSPKFIRGGYSVNLPTGTAWSDGNIEMDGTSILNVPNGATLNISGTTSIIVTGGTPTFLGDPTSIINLSATGIFVNDALADFRGTLNVNNGNFSQNGGGLVPGSIVVSPGTRFEGNTATLTFTGGISGGGDVAINGTTATFGTVAPTFTGSLSINTATVNVNVDTAFSNVIMNSGTLQGTGIINLNGIMNWAGGTLAGSGAFNVQNTAVLQINGGDPHTLDQRPLTVANGGTLRIEGGATLSAADTTVTINTGGLLDLQSGNIIPAGGGGPATLNVSGNFNKSAPGDGTVSLPTTLAGTMALAGNTLTFTDTFAVTTGAGINLEGAILGVQQPFTLVNGAAMNGPGTMQGSLTNNGTVTVGDGGFNDALTISTNYTQGAGGTLSVNIQDNSGSTALDQLIVSGTAVFGGTLAAAFPGNFEPPTGVPLPVVTFTTRGTGDFANTSLTSPAGSTLDVVYEAGAVTLVNGGPATAQWTGGAGGDWHNPANWDGNAVPGPNTAVTIDLSVTVTINTQPAFAASVALGGAGNPTLAVSGQILDTNSMNIFTGATLRLVDSFLGTPGGPSPEKRGNPLTNNGSINVFGGSGIGLLANNASGGLIQIAGDTTNSPNPGVLILESGLTNSGQIILTSQTATDSGIGINNGGLFTNDGSMVIDAAAGGNRLLNLQLINNGTFVANTDTFFGGGGGASTKRGAVTILNNNNFSLAQATLNIDSGDIRNSVGATLNAEGSIQFAAPGNGFVNEGTLRIAGTGTGTLQIGANLVNTGTLEFDLDGLTPLGSDRIDISGTANLGGTLTTTFTNDPQDGTNFTLLQYTALLGDFTTRNITPPQGLDVTVDAGTTAYTLSFGTTPPITDPQVYVLDVGIPGIVSLDAANNTENRVINTQVSGSGVTTTPTGDRLYVVSPNNGTVTSYATTTNVLDNTLTDFPTAFAAAVTPDNNAVWFLLGAGSQTAKRGLGEIGVYTQLPSSTRTLNIPCATAAQAIVFNPVRREAYTVGSNGSVCAIDTSNDSLIQSAGFTASFSGAVVDPAGAFLYAFDPNQSQMFRIDLSDLSGQAIAVPGSPYQGAIYNNRLFITTQTANIQIFDLSNDSLTALPLPGAGGTMDISIFDAGPTAYVTDSSGTVLTFDPDGGSVLNRGGGSFVNPVKVVDTELRPLGTASIALSSATFSVNEDAGSVTVSVSRAGVAWETIGVSFSTADGTALAGQDYTLTSNTLNFANGNETLNISIPIIDDTDVEASETFTVSISGATNNGVITLGSATVTIVDNDNVAPSGTVQFSSAAYNVTEGEETVTVTVVRGNDDSTSSTTASVTLTTSDGSAVAGLDYLTITQTVTFPPGTNSVDVTIPILDDTGIEEIEQFRVSLQNPVEATLGTPSNALVLIGDNDFQTVAWTQAAQTVTEGTAKTTVAVTAVLGSPNPGLLTVPFSIGGSATAGVDHTLTQGTLTFEAGATTATLRFTVIEDSVQEGPETIRLQLLPATVVPVVPATHLITILDDDDGTGTDGTDGGDGGDGGAPDTSITSPQNDAEFTVGQAISFQATGSDPQQELLSYTWEICSSNGNCRTLSGASVTATFREPGIYVALCYTTDTSGNRDLSPARVRIRVREALPPRIEITQPTANLLNLTQGDSVNFIATTSEENVQVRWYFISDPGTDVGQGRELTLTFPQEGRFTLVAEARGPNGLTASDYVNVLVSLENLRPVLLTATSPEPASVFSVGEVINFEAQVSNPDTRKKELEFFWDFGDGTQLEGIAVTNSFNRPGRYRATVVARDVAEDVLLQDSVAFYVFGTMPPVVDINLPTDVQIEPFGAAKRVPDAGTIYFEARVRDPRGFRVQDLTFFWDFGDGRTSNQQTPGRIVWADEGTFTVSLFARTRNGLVSETVRRTITVREVDENTFEPNETFGQAKPLPPGNYDRQTLPDINSADVYRITVDRNGQSIVVKIDIDGTVRAELYDGLQNPLNSRIITNQGSIQLNGLSAGDYFLRITQIAGKDKRMLSYGFSVSVLNPGLYLADIQSNETFTTEIGIVNTTNSEISVEAIAYDASGNILARAPFTLAGNGRTHQEVSQFFDGEQLEIAWVQVDATGDIAGYARTCSRDGKEEYLVTAGTKLSNELFVPHIAEKVDQWFTRASVVNATDSETSAIILTQSVEEGSSADLTLRDKFTQDQFDFVDRFGGALPNDRIWAKMSEAGANNVLVGSEVFGTIDGSRVSAGLELVDTGQDNPNFTFVPNTLYFTHIARDIDQFWTGITLVNIGDVQQGVRIAAYGPAGNFVNNVERTLEPNEKLVVLARDLLAPIGSPADIDWLEVVADADVVGFELFGTNNQKQMAGLEATTGVKPNVCFPFYDSTNRSFQGISVVNVNDTAQNVTFTLYDNQGEVIATATRQLAARQKLVETISELLPQSEWESQNALPGWLEATAQGPLAGFQLIISKDGEQMSALKAQ</sequence>
<keyword evidence="3" id="KW-0106">Calcium</keyword>
<evidence type="ECO:0000256" key="6">
    <source>
        <dbReference type="SAM" id="SignalP"/>
    </source>
</evidence>
<keyword evidence="4" id="KW-0813">Transport</keyword>
<evidence type="ECO:0000256" key="4">
    <source>
        <dbReference type="ARBA" id="ARBA00023065"/>
    </source>
</evidence>
<dbReference type="InterPro" id="IPR022409">
    <property type="entry name" value="PKD/Chitinase_dom"/>
</dbReference>
<feature type="chain" id="PRO_5035267764" evidence="6">
    <location>
        <begin position="32"/>
        <end position="3231"/>
    </location>
</feature>
<evidence type="ECO:0000256" key="5">
    <source>
        <dbReference type="SAM" id="MobiDB-lite"/>
    </source>
</evidence>
<dbReference type="InterPro" id="IPR015943">
    <property type="entry name" value="WD40/YVTN_repeat-like_dom_sf"/>
</dbReference>
<gene>
    <name evidence="8" type="ORF">J3U88_14985</name>
</gene>
<evidence type="ECO:0000256" key="2">
    <source>
        <dbReference type="ARBA" id="ARBA00022737"/>
    </source>
</evidence>
<organism evidence="8 9">
    <name type="scientific">Acanthopleuribacter pedis</name>
    <dbReference type="NCBI Taxonomy" id="442870"/>
    <lineage>
        <taxon>Bacteria</taxon>
        <taxon>Pseudomonadati</taxon>
        <taxon>Acidobacteriota</taxon>
        <taxon>Holophagae</taxon>
        <taxon>Acanthopleuribacterales</taxon>
        <taxon>Acanthopleuribacteraceae</taxon>
        <taxon>Acanthopleuribacter</taxon>
    </lineage>
</organism>
<dbReference type="GO" id="GO:0016020">
    <property type="term" value="C:membrane"/>
    <property type="evidence" value="ECO:0007669"/>
    <property type="project" value="InterPro"/>
</dbReference>
<evidence type="ECO:0000259" key="7">
    <source>
        <dbReference type="PROSITE" id="PS50093"/>
    </source>
</evidence>